<dbReference type="InterPro" id="IPR000536">
    <property type="entry name" value="Nucl_hrmn_rcpt_lig-bd"/>
</dbReference>
<keyword evidence="5 11" id="KW-0862">Zinc</keyword>
<dbReference type="InterPro" id="IPR051152">
    <property type="entry name" value="C.elegans_Orphan_NR"/>
</dbReference>
<evidence type="ECO:0000256" key="1">
    <source>
        <dbReference type="ARBA" id="ARBA00004123"/>
    </source>
</evidence>
<keyword evidence="7 11" id="KW-0238">DNA-binding</keyword>
<comment type="similarity">
    <text evidence="2 11">Belongs to the nuclear hormone receptor family.</text>
</comment>
<evidence type="ECO:0000256" key="4">
    <source>
        <dbReference type="ARBA" id="ARBA00022771"/>
    </source>
</evidence>
<dbReference type="GO" id="GO:0005634">
    <property type="term" value="C:nucleus"/>
    <property type="evidence" value="ECO:0007669"/>
    <property type="project" value="UniProtKB-SubCell"/>
</dbReference>
<keyword evidence="9 11" id="KW-0675">Receptor</keyword>
<keyword evidence="4 11" id="KW-0863">Zinc-finger</keyword>
<dbReference type="Pfam" id="PF00105">
    <property type="entry name" value="zf-C4"/>
    <property type="match status" value="1"/>
</dbReference>
<dbReference type="Gene3D" id="3.30.50.10">
    <property type="entry name" value="Erythroid Transcription Factor GATA-1, subunit A"/>
    <property type="match status" value="1"/>
</dbReference>
<dbReference type="PROSITE" id="PS51843">
    <property type="entry name" value="NR_LBD"/>
    <property type="match status" value="1"/>
</dbReference>
<dbReference type="InterPro" id="IPR035500">
    <property type="entry name" value="NHR-like_dom_sf"/>
</dbReference>
<dbReference type="PRINTS" id="PR00047">
    <property type="entry name" value="STROIDFINGER"/>
</dbReference>
<evidence type="ECO:0000256" key="7">
    <source>
        <dbReference type="ARBA" id="ARBA00023125"/>
    </source>
</evidence>
<accession>A0AAE9CYD1</accession>
<gene>
    <name evidence="14" type="ORF">L3Y34_006831</name>
</gene>
<evidence type="ECO:0000256" key="5">
    <source>
        <dbReference type="ARBA" id="ARBA00022833"/>
    </source>
</evidence>
<evidence type="ECO:0000256" key="2">
    <source>
        <dbReference type="ARBA" id="ARBA00005993"/>
    </source>
</evidence>
<dbReference type="Pfam" id="PF00104">
    <property type="entry name" value="Hormone_recep"/>
    <property type="match status" value="1"/>
</dbReference>
<keyword evidence="8 11" id="KW-0804">Transcription</keyword>
<dbReference type="GO" id="GO:0003700">
    <property type="term" value="F:DNA-binding transcription factor activity"/>
    <property type="evidence" value="ECO:0007669"/>
    <property type="project" value="InterPro"/>
</dbReference>
<comment type="subcellular location">
    <subcellularLocation>
        <location evidence="1 11">Nucleus</location>
    </subcellularLocation>
</comment>
<name>A0AAE9CYD1_CAEBR</name>
<evidence type="ECO:0000256" key="11">
    <source>
        <dbReference type="RuleBase" id="RU004334"/>
    </source>
</evidence>
<dbReference type="EMBL" id="CP090895">
    <property type="protein sequence ID" value="ULT87304.1"/>
    <property type="molecule type" value="Genomic_DNA"/>
</dbReference>
<dbReference type="InterPro" id="IPR049636">
    <property type="entry name" value="HNF4-like_DBD"/>
</dbReference>
<feature type="domain" description="Nuclear receptor" evidence="12">
    <location>
        <begin position="37"/>
        <end position="112"/>
    </location>
</feature>
<evidence type="ECO:0000259" key="13">
    <source>
        <dbReference type="PROSITE" id="PS51843"/>
    </source>
</evidence>
<dbReference type="Proteomes" id="UP000827892">
    <property type="component" value="Chromosome V"/>
</dbReference>
<proteinExistence type="inferred from homology"/>
<evidence type="ECO:0000256" key="6">
    <source>
        <dbReference type="ARBA" id="ARBA00023015"/>
    </source>
</evidence>
<dbReference type="InterPro" id="IPR001628">
    <property type="entry name" value="Znf_hrmn_rcpt"/>
</dbReference>
<keyword evidence="3 11" id="KW-0479">Metal-binding</keyword>
<dbReference type="SUPFAM" id="SSF48508">
    <property type="entry name" value="Nuclear receptor ligand-binding domain"/>
    <property type="match status" value="1"/>
</dbReference>
<keyword evidence="6 11" id="KW-0805">Transcription regulation</keyword>
<dbReference type="PROSITE" id="PS00031">
    <property type="entry name" value="NUCLEAR_REC_DBD_1"/>
    <property type="match status" value="1"/>
</dbReference>
<feature type="domain" description="NR LBD" evidence="13">
    <location>
        <begin position="194"/>
        <end position="439"/>
    </location>
</feature>
<dbReference type="SMART" id="SM00430">
    <property type="entry name" value="HOLI"/>
    <property type="match status" value="1"/>
</dbReference>
<dbReference type="PROSITE" id="PS51030">
    <property type="entry name" value="NUCLEAR_REC_DBD_2"/>
    <property type="match status" value="1"/>
</dbReference>
<dbReference type="CDD" id="cd06960">
    <property type="entry name" value="NR_DBD_HNF4A"/>
    <property type="match status" value="1"/>
</dbReference>
<protein>
    <submittedName>
        <fullName evidence="14">Uncharacterized protein</fullName>
    </submittedName>
</protein>
<dbReference type="PANTHER" id="PTHR45680">
    <property type="entry name" value="NUCLEAR HORMONE RECEPTOR FAMILY"/>
    <property type="match status" value="1"/>
</dbReference>
<sequence length="440" mass="50967">MNFFSKCFFRKKMNSPGSSVSSSSESSSSPECLTISFTNCQVCGQPGHGKHFGAITCRACAAFFRRCGTSNNFKPCRRGNNCEFLKNGWFNCKACRLQKCWDVGMTSDNFQYDRDSFIPKKVRTALQDFHSRVPESMGTFLGRSNLIIFCAPQFDPENNNQKTYIDVQYLIDEAGEMLRRGCDIPICAPTSLEKLALGLQTLRGFHPKQMKVITKLGKDETLALWQHDMLKVAKWLTYFDEFRQLPHQVQVDMLNGMWKVWARLENLAITAMGRRQKLCKAREIMTIVEEEQLKCHMTQVEIDISWCSRFSVEQLKFFSDNDLDERTEDVIQAMMDLQPSDVELSYIMCQLCLHYVGKRYQGAMLEIAESFQESLSNNLHDYYIKRVNMPQYSLRLANMMKINNHIQQDIYRGRVKSELAKVFDVFYIEFSHPEAFAEPL</sequence>
<dbReference type="AlphaFoldDB" id="A0AAE9CYD1"/>
<dbReference type="GO" id="GO:0000978">
    <property type="term" value="F:RNA polymerase II cis-regulatory region sequence-specific DNA binding"/>
    <property type="evidence" value="ECO:0007669"/>
    <property type="project" value="InterPro"/>
</dbReference>
<organism evidence="14 15">
    <name type="scientific">Caenorhabditis briggsae</name>
    <dbReference type="NCBI Taxonomy" id="6238"/>
    <lineage>
        <taxon>Eukaryota</taxon>
        <taxon>Metazoa</taxon>
        <taxon>Ecdysozoa</taxon>
        <taxon>Nematoda</taxon>
        <taxon>Chromadorea</taxon>
        <taxon>Rhabditida</taxon>
        <taxon>Rhabditina</taxon>
        <taxon>Rhabditomorpha</taxon>
        <taxon>Rhabditoidea</taxon>
        <taxon>Rhabditidae</taxon>
        <taxon>Peloderinae</taxon>
        <taxon>Caenorhabditis</taxon>
    </lineage>
</organism>
<evidence type="ECO:0000259" key="12">
    <source>
        <dbReference type="PROSITE" id="PS51030"/>
    </source>
</evidence>
<evidence type="ECO:0000313" key="14">
    <source>
        <dbReference type="EMBL" id="ULT87304.1"/>
    </source>
</evidence>
<reference evidence="14 15" key="1">
    <citation type="submission" date="2022-02" db="EMBL/GenBank/DDBJ databases">
        <title>Chromosome-level reference genomes for two strains of Caenorhabditis briggsae: an improved platform for comparative genomics.</title>
        <authorList>
            <person name="Stevens L."/>
            <person name="Andersen E.C."/>
        </authorList>
    </citation>
    <scope>NUCLEOTIDE SEQUENCE [LARGE SCALE GENOMIC DNA]</scope>
    <source>
        <strain evidence="14">QX1410_ONT</strain>
        <tissue evidence="14">Whole-organism</tissue>
    </source>
</reference>
<dbReference type="GO" id="GO:0008270">
    <property type="term" value="F:zinc ion binding"/>
    <property type="evidence" value="ECO:0007669"/>
    <property type="project" value="UniProtKB-KW"/>
</dbReference>
<dbReference type="SUPFAM" id="SSF57716">
    <property type="entry name" value="Glucocorticoid receptor-like (DNA-binding domain)"/>
    <property type="match status" value="1"/>
</dbReference>
<evidence type="ECO:0000256" key="9">
    <source>
        <dbReference type="ARBA" id="ARBA00023170"/>
    </source>
</evidence>
<dbReference type="InterPro" id="IPR013088">
    <property type="entry name" value="Znf_NHR/GATA"/>
</dbReference>
<dbReference type="PANTHER" id="PTHR45680:SF12">
    <property type="entry name" value="NUCLEAR HORMONE RECEPTOR FAMILY-RELATED"/>
    <property type="match status" value="1"/>
</dbReference>
<dbReference type="SMART" id="SM00399">
    <property type="entry name" value="ZnF_C4"/>
    <property type="match status" value="1"/>
</dbReference>
<evidence type="ECO:0000313" key="15">
    <source>
        <dbReference type="Proteomes" id="UP000827892"/>
    </source>
</evidence>
<keyword evidence="10 11" id="KW-0539">Nucleus</keyword>
<evidence type="ECO:0000256" key="8">
    <source>
        <dbReference type="ARBA" id="ARBA00023163"/>
    </source>
</evidence>
<evidence type="ECO:0000256" key="3">
    <source>
        <dbReference type="ARBA" id="ARBA00022723"/>
    </source>
</evidence>
<dbReference type="Gene3D" id="1.10.565.10">
    <property type="entry name" value="Retinoid X Receptor"/>
    <property type="match status" value="1"/>
</dbReference>
<evidence type="ECO:0000256" key="10">
    <source>
        <dbReference type="ARBA" id="ARBA00023242"/>
    </source>
</evidence>